<accession>A0A8G2BYS7</accession>
<dbReference type="PROSITE" id="PS51257">
    <property type="entry name" value="PROKAR_LIPOPROTEIN"/>
    <property type="match status" value="1"/>
</dbReference>
<dbReference type="Proteomes" id="UP000236725">
    <property type="component" value="Unassembled WGS sequence"/>
</dbReference>
<gene>
    <name evidence="1" type="ORF">SAMN05444001_12240</name>
</gene>
<dbReference type="Gene3D" id="2.60.120.1390">
    <property type="match status" value="2"/>
</dbReference>
<protein>
    <recommendedName>
        <fullName evidence="3">DUF2961 domain-containing protein</fullName>
    </recommendedName>
</protein>
<dbReference type="EMBL" id="FNVS01000022">
    <property type="protein sequence ID" value="SEG23414.1"/>
    <property type="molecule type" value="Genomic_DNA"/>
</dbReference>
<evidence type="ECO:0000313" key="1">
    <source>
        <dbReference type="EMBL" id="SEG23414.1"/>
    </source>
</evidence>
<reference evidence="1 2" key="1">
    <citation type="submission" date="2016-10" db="EMBL/GenBank/DDBJ databases">
        <authorList>
            <person name="Varghese N."/>
            <person name="Submissions S."/>
        </authorList>
    </citation>
    <scope>NUCLEOTIDE SEQUENCE [LARGE SCALE GENOMIC DNA]</scope>
    <source>
        <strain evidence="1 2">DSM 29073</strain>
    </source>
</reference>
<evidence type="ECO:0008006" key="3">
    <source>
        <dbReference type="Google" id="ProtNLM"/>
    </source>
</evidence>
<dbReference type="RefSeq" id="WP_103984302.1">
    <property type="nucleotide sequence ID" value="NZ_FNVS01000022.1"/>
</dbReference>
<evidence type="ECO:0000313" key="2">
    <source>
        <dbReference type="Proteomes" id="UP000236725"/>
    </source>
</evidence>
<sequence length="542" mass="61121">MKKLKELVVLVVLFGTTILSCDSPHKTVTMESLLDEMVSMEELSLYPDPYYTCSQVSSYDRRSVSPSDSGWFANNDGFGIERTDTIEGRIEKVMFDEKGPGVITRIWITTLNKRGTWRFYFDGATEPGWIIPAYDLMQINIPDVVPGLVQAHTSYEPEGKGGNTSFLPIPYSESCKITFEDERGVDPTPKYYGINYRTYPAGTKVETFSAEVLQRVADKIAEVNKHLQNPVAQKGTILKEQKRLSASDAISIALPQGENAIYDVTFTIGIEDTAQFAQLMREVIFSAEFDGKQTVWVPLSDFSGGGMGAPAVDCWYLYSDGKGKIVSRWLMPYKENGTLKLQNISSSDVDAKMEVNILPLAWDKDRSLYFHASWRQDTGIYIHNNPDEAAKCADWNFATIQGKGVYKGDLLSLFNHAPRWYGEGDEKIWVDNDTFPSHFGTGTEDYYNSSWAPVYPFYTPFGGAPRADLTSSHAYNAFLRTRNLDGIPFKEKFWFDIEMLGWDSGYVDYATTIYWYGDYNARAQSTSGEEQAKRILPSPVTE</sequence>
<keyword evidence="2" id="KW-1185">Reference proteome</keyword>
<organism evidence="1 2">
    <name type="scientific">Parabacteroides chinchillae</name>
    <dbReference type="NCBI Taxonomy" id="871327"/>
    <lineage>
        <taxon>Bacteria</taxon>
        <taxon>Pseudomonadati</taxon>
        <taxon>Bacteroidota</taxon>
        <taxon>Bacteroidia</taxon>
        <taxon>Bacteroidales</taxon>
        <taxon>Tannerellaceae</taxon>
        <taxon>Parabacteroides</taxon>
    </lineage>
</organism>
<dbReference type="Pfam" id="PF11175">
    <property type="entry name" value="DUF2961"/>
    <property type="match status" value="1"/>
</dbReference>
<name>A0A8G2BYS7_9BACT</name>
<dbReference type="InterPro" id="IPR021345">
    <property type="entry name" value="DUF2961"/>
</dbReference>
<proteinExistence type="predicted"/>
<comment type="caution">
    <text evidence="1">The sequence shown here is derived from an EMBL/GenBank/DDBJ whole genome shotgun (WGS) entry which is preliminary data.</text>
</comment>
<dbReference type="AlphaFoldDB" id="A0A8G2BYS7"/>